<dbReference type="AlphaFoldDB" id="A0A0A2A047"/>
<comment type="caution">
    <text evidence="1">The sequence shown here is derived from an EMBL/GenBank/DDBJ whole genome shotgun (WGS) entry which is preliminary data.</text>
</comment>
<sequence>MFKPTDEQMEEWFKPAFEEINTILDEVNRETKCGNEYLIQVLKQITEAYEGVQKVMDQEGIEN</sequence>
<accession>A0A0A2A047</accession>
<name>A0A0A2A047_PROMR</name>
<dbReference type="RefSeq" id="WP_032512843.1">
    <property type="nucleotide sequence ID" value="NZ_JNAJ01000002.1"/>
</dbReference>
<evidence type="ECO:0000313" key="2">
    <source>
        <dbReference type="Proteomes" id="UP000030491"/>
    </source>
</evidence>
<gene>
    <name evidence="1" type="ORF">EU93_0073</name>
</gene>
<dbReference type="OrthoDB" id="9933794at2"/>
<proteinExistence type="predicted"/>
<dbReference type="EMBL" id="JNAJ01000002">
    <property type="protein sequence ID" value="KGF93763.1"/>
    <property type="molecule type" value="Genomic_DNA"/>
</dbReference>
<evidence type="ECO:0000313" key="1">
    <source>
        <dbReference type="EMBL" id="KGF93763.1"/>
    </source>
</evidence>
<dbReference type="Proteomes" id="UP000030491">
    <property type="component" value="Unassembled WGS sequence"/>
</dbReference>
<protein>
    <submittedName>
        <fullName evidence="1">Uncharacterized protein</fullName>
    </submittedName>
</protein>
<reference evidence="2" key="1">
    <citation type="journal article" date="2014" name="Sci. Data">
        <title>Genomes of diverse isolates of the marine cyanobacterium Prochlorococcus.</title>
        <authorList>
            <person name="Biller S."/>
            <person name="Berube P."/>
            <person name="Thompson J."/>
            <person name="Kelly L."/>
            <person name="Roggensack S."/>
            <person name="Awad L."/>
            <person name="Roache-Johnson K."/>
            <person name="Ding H."/>
            <person name="Giovannoni S.J."/>
            <person name="Moore L.R."/>
            <person name="Chisholm S.W."/>
        </authorList>
    </citation>
    <scope>NUCLEOTIDE SEQUENCE [LARGE SCALE GENOMIC DNA]</scope>
</reference>
<organism evidence="1 2">
    <name type="scientific">Prochlorococcus marinus str. MIT 9116</name>
    <dbReference type="NCBI Taxonomy" id="167544"/>
    <lineage>
        <taxon>Bacteria</taxon>
        <taxon>Bacillati</taxon>
        <taxon>Cyanobacteriota</taxon>
        <taxon>Cyanophyceae</taxon>
        <taxon>Synechococcales</taxon>
        <taxon>Prochlorococcaceae</taxon>
        <taxon>Prochlorococcus</taxon>
    </lineage>
</organism>